<name>A0A072MZ08_9GAMM</name>
<comment type="caution">
    <text evidence="2">The sequence shown here is derived from an EMBL/GenBank/DDBJ whole genome shotgun (WGS) entry which is preliminary data.</text>
</comment>
<evidence type="ECO:0000313" key="3">
    <source>
        <dbReference type="Proteomes" id="UP000035057"/>
    </source>
</evidence>
<evidence type="ECO:0000256" key="1">
    <source>
        <dbReference type="SAM" id="Coils"/>
    </source>
</evidence>
<proteinExistence type="predicted"/>
<feature type="coiled-coil region" evidence="1">
    <location>
        <begin position="75"/>
        <end position="109"/>
    </location>
</feature>
<organism evidence="2 3">
    <name type="scientific">Marinobacter nitratireducens</name>
    <dbReference type="NCBI Taxonomy" id="1137280"/>
    <lineage>
        <taxon>Bacteria</taxon>
        <taxon>Pseudomonadati</taxon>
        <taxon>Pseudomonadota</taxon>
        <taxon>Gammaproteobacteria</taxon>
        <taxon>Pseudomonadales</taxon>
        <taxon>Marinobacteraceae</taxon>
        <taxon>Marinobacter</taxon>
    </lineage>
</organism>
<gene>
    <name evidence="2" type="ORF">D777_02571</name>
</gene>
<dbReference type="PATRIC" id="fig|1137280.3.peg.2388"/>
<keyword evidence="3" id="KW-1185">Reference proteome</keyword>
<dbReference type="STRING" id="1137280.D777_02571"/>
<dbReference type="RefSeq" id="WP_201443372.1">
    <property type="nucleotide sequence ID" value="NZ_ANIE01000007.1"/>
</dbReference>
<protein>
    <recommendedName>
        <fullName evidence="4">AraC family transcriptional regulator</fullName>
    </recommendedName>
</protein>
<dbReference type="Proteomes" id="UP000035057">
    <property type="component" value="Unassembled WGS sequence"/>
</dbReference>
<reference evidence="2 3" key="1">
    <citation type="submission" date="2012-12" db="EMBL/GenBank/DDBJ databases">
        <title>Genome assembly of Marinobacter sp. AK21.</title>
        <authorList>
            <person name="Khatri I."/>
            <person name="Kumar R."/>
            <person name="Vaidya B."/>
            <person name="Subramanian S."/>
            <person name="Pinnaka A."/>
        </authorList>
    </citation>
    <scope>NUCLEOTIDE SEQUENCE [LARGE SCALE GENOMIC DNA]</scope>
    <source>
        <strain evidence="2 3">AK21</strain>
    </source>
</reference>
<accession>A0A072MZ08</accession>
<dbReference type="AlphaFoldDB" id="A0A072MZ08"/>
<evidence type="ECO:0000313" key="2">
    <source>
        <dbReference type="EMBL" id="KEF30629.1"/>
    </source>
</evidence>
<evidence type="ECO:0008006" key="4">
    <source>
        <dbReference type="Google" id="ProtNLM"/>
    </source>
</evidence>
<dbReference type="EMBL" id="ANIE01000007">
    <property type="protein sequence ID" value="KEF30629.1"/>
    <property type="molecule type" value="Genomic_DNA"/>
</dbReference>
<keyword evidence="1" id="KW-0175">Coiled coil</keyword>
<sequence>MVDFQQKSGSSALSGGLSLGRLASLVLVCLALVSGQGFAQEGATVPEVAVAKSAGDAGVALERIIETPLSVRESRERAQRAVNELSREIQGLKQNVVALNKDLRVLEEDLLFPANTRFHVFVSLNVGEYFRLEGVELRLDNDVVTSYLYSGEERQALAKGGKHQLYLGNLSPGKHTLSAFFVGQGPNGREYKRGSSLKFTKSQGPKFVELAVADSEARQQPEFSVREW</sequence>